<dbReference type="PANTHER" id="PTHR37763">
    <property type="entry name" value="EXOSOME COMPLEX EXONUCLEASE"/>
    <property type="match status" value="1"/>
</dbReference>
<organism evidence="1 2">
    <name type="scientific">Vitis vinifera</name>
    <name type="common">Grape</name>
    <dbReference type="NCBI Taxonomy" id="29760"/>
    <lineage>
        <taxon>Eukaryota</taxon>
        <taxon>Viridiplantae</taxon>
        <taxon>Streptophyta</taxon>
        <taxon>Embryophyta</taxon>
        <taxon>Tracheophyta</taxon>
        <taxon>Spermatophyta</taxon>
        <taxon>Magnoliopsida</taxon>
        <taxon>eudicotyledons</taxon>
        <taxon>Gunneridae</taxon>
        <taxon>Pentapetalae</taxon>
        <taxon>rosids</taxon>
        <taxon>Vitales</taxon>
        <taxon>Vitaceae</taxon>
        <taxon>Viteae</taxon>
        <taxon>Vitis</taxon>
    </lineage>
</organism>
<gene>
    <name evidence="1" type="ORF">CK203_093385</name>
</gene>
<dbReference type="AlphaFoldDB" id="A0A438EX61"/>
<accession>A0A438EX61</accession>
<protein>
    <submittedName>
        <fullName evidence="1">Uncharacterized protein</fullName>
    </submittedName>
</protein>
<dbReference type="PANTHER" id="PTHR37763:SF1">
    <property type="entry name" value="EXOSOME COMPLEX EXONUCLEASE"/>
    <property type="match status" value="1"/>
</dbReference>
<dbReference type="Proteomes" id="UP000288805">
    <property type="component" value="Unassembled WGS sequence"/>
</dbReference>
<evidence type="ECO:0000313" key="2">
    <source>
        <dbReference type="Proteomes" id="UP000288805"/>
    </source>
</evidence>
<proteinExistence type="predicted"/>
<dbReference type="EMBL" id="QGNW01001169">
    <property type="protein sequence ID" value="RVW52317.1"/>
    <property type="molecule type" value="Genomic_DNA"/>
</dbReference>
<sequence length="420" mass="48157">MAYKRVQNLLHGQKYRKTMRNGGMQISTMRNSHSEEHIPFEWYDKAFPQMVKLSQLLKNVDSIDGRLVNIDDYSTVFDERIEQRMQTFKSLARAFLRSPLMQQAVKKNMASLAAGQCTLPDCFSKPNEREPMTVNSLTKVCNFLNISAQQRKEVRFKVCSQVTQHRIWVGALEEILNGLKSEMESLDHQRHPPGKGMMMGQQIVLSCLNFLADKAISYDPDSTSWMRPAPARAPESPSRKWGEVLVMFNHLLKCLRTAEKGLLLHVSKLEAMKEGLSQIKDVLVDRNIGYKEARHQESLVQKKLGKTLGHSSRCLFTLLVYYLYGSIRDIEVEVCGGVYGSEGGDRFCLYMGRILTSDEEKMVWSGVKQLDRALGLFKFVWETAKMKGVLELQGHLWCVGAEERSFKYRGNVFFVHRINI</sequence>
<comment type="caution">
    <text evidence="1">The sequence shown here is derived from an EMBL/GenBank/DDBJ whole genome shotgun (WGS) entry which is preliminary data.</text>
</comment>
<name>A0A438EX61_VITVI</name>
<reference evidence="1 2" key="1">
    <citation type="journal article" date="2018" name="PLoS Genet.">
        <title>Population sequencing reveals clonal diversity and ancestral inbreeding in the grapevine cultivar Chardonnay.</title>
        <authorList>
            <person name="Roach M.J."/>
            <person name="Johnson D.L."/>
            <person name="Bohlmann J."/>
            <person name="van Vuuren H.J."/>
            <person name="Jones S.J."/>
            <person name="Pretorius I.S."/>
            <person name="Schmidt S.A."/>
            <person name="Borneman A.R."/>
        </authorList>
    </citation>
    <scope>NUCLEOTIDE SEQUENCE [LARGE SCALE GENOMIC DNA]</scope>
    <source>
        <strain evidence="2">cv. Chardonnay</strain>
        <tissue evidence="1">Leaf</tissue>
    </source>
</reference>
<evidence type="ECO:0000313" key="1">
    <source>
        <dbReference type="EMBL" id="RVW52317.1"/>
    </source>
</evidence>